<sequence length="132" mass="14712">MPQHQSAASKQTASVLKLIKAFIGVMGSRFGYAMAEGSLDAGDEDRYGLTFHEKGSLIVFYRGWAVDEFMVPVCSTHFLAILRYLKLADDHLPADKIDPLILALEHATRHGEGHLISQITVGYRRRTDMHLA</sequence>
<accession>A0ABS2BZ93</accession>
<dbReference type="Proteomes" id="UP000745663">
    <property type="component" value="Unassembled WGS sequence"/>
</dbReference>
<gene>
    <name evidence="1" type="ORF">H8F21_14625</name>
</gene>
<evidence type="ECO:0000313" key="2">
    <source>
        <dbReference type="Proteomes" id="UP000745663"/>
    </source>
</evidence>
<protein>
    <submittedName>
        <fullName evidence="1">Uncharacterized protein</fullName>
    </submittedName>
</protein>
<dbReference type="RefSeq" id="WP_203584733.1">
    <property type="nucleotide sequence ID" value="NZ_JACOPV010000008.1"/>
</dbReference>
<organism evidence="1 2">
    <name type="scientific">Pseudomonas arcuscaelestis</name>
    <dbReference type="NCBI Taxonomy" id="2710591"/>
    <lineage>
        <taxon>Bacteria</taxon>
        <taxon>Pseudomonadati</taxon>
        <taxon>Pseudomonadota</taxon>
        <taxon>Gammaproteobacteria</taxon>
        <taxon>Pseudomonadales</taxon>
        <taxon>Pseudomonadaceae</taxon>
        <taxon>Pseudomonas</taxon>
    </lineage>
</organism>
<proteinExistence type="predicted"/>
<reference evidence="1 2" key="1">
    <citation type="submission" date="2020-08" db="EMBL/GenBank/DDBJ databases">
        <title>Description of novel Pseudomonas species.</title>
        <authorList>
            <person name="Duman M."/>
            <person name="Mulet M."/>
            <person name="Altun S."/>
            <person name="Saticioglu I.B."/>
            <person name="Lalucat J."/>
            <person name="Garcia-Valdes E."/>
        </authorList>
    </citation>
    <scope>NUCLEOTIDE SEQUENCE [LARGE SCALE GENOMIC DNA]</scope>
    <source>
        <strain evidence="1 2">P66</strain>
    </source>
</reference>
<comment type="caution">
    <text evidence="1">The sequence shown here is derived from an EMBL/GenBank/DDBJ whole genome shotgun (WGS) entry which is preliminary data.</text>
</comment>
<evidence type="ECO:0000313" key="1">
    <source>
        <dbReference type="EMBL" id="MBM5458800.1"/>
    </source>
</evidence>
<name>A0ABS2BZ93_9PSED</name>
<dbReference type="EMBL" id="JACOPV010000008">
    <property type="protein sequence ID" value="MBM5458800.1"/>
    <property type="molecule type" value="Genomic_DNA"/>
</dbReference>
<keyword evidence="2" id="KW-1185">Reference proteome</keyword>